<dbReference type="AlphaFoldDB" id="A0AAW0N3I4"/>
<evidence type="ECO:0000313" key="1">
    <source>
        <dbReference type="EMBL" id="KAK7888684.1"/>
    </source>
</evidence>
<accession>A0AAW0N3I4</accession>
<reference evidence="2" key="1">
    <citation type="submission" date="2024-04" db="EMBL/GenBank/DDBJ databases">
        <title>Salinicola lusitanus LLJ914,a marine bacterium isolated from the Okinawa Trough.</title>
        <authorList>
            <person name="Li J."/>
        </authorList>
    </citation>
    <scope>NUCLEOTIDE SEQUENCE [LARGE SCALE GENOMIC DNA]</scope>
</reference>
<keyword evidence="2" id="KW-1185">Reference proteome</keyword>
<sequence length="120" mass="13433">MEVCLLCLCMRGGDWCESLPPQAVRRRFSGPLLLPPLSRRHSCQARFPDSRRPGLSTHNLPLTHNVPHNLPQVHNLARLEVLYSEALASHDELRRRRSGAAIVSFTCASESRSRLLGLNG</sequence>
<protein>
    <submittedName>
        <fullName evidence="1">Uncharacterized protein</fullName>
    </submittedName>
</protein>
<evidence type="ECO:0000313" key="2">
    <source>
        <dbReference type="Proteomes" id="UP001460270"/>
    </source>
</evidence>
<gene>
    <name evidence="1" type="ORF">WMY93_024244</name>
</gene>
<proteinExistence type="predicted"/>
<comment type="caution">
    <text evidence="1">The sequence shown here is derived from an EMBL/GenBank/DDBJ whole genome shotgun (WGS) entry which is preliminary data.</text>
</comment>
<organism evidence="1 2">
    <name type="scientific">Mugilogobius chulae</name>
    <name type="common">yellowstripe goby</name>
    <dbReference type="NCBI Taxonomy" id="88201"/>
    <lineage>
        <taxon>Eukaryota</taxon>
        <taxon>Metazoa</taxon>
        <taxon>Chordata</taxon>
        <taxon>Craniata</taxon>
        <taxon>Vertebrata</taxon>
        <taxon>Euteleostomi</taxon>
        <taxon>Actinopterygii</taxon>
        <taxon>Neopterygii</taxon>
        <taxon>Teleostei</taxon>
        <taxon>Neoteleostei</taxon>
        <taxon>Acanthomorphata</taxon>
        <taxon>Gobiaria</taxon>
        <taxon>Gobiiformes</taxon>
        <taxon>Gobioidei</taxon>
        <taxon>Gobiidae</taxon>
        <taxon>Gobionellinae</taxon>
        <taxon>Mugilogobius</taxon>
    </lineage>
</organism>
<name>A0AAW0N3I4_9GOBI</name>
<dbReference type="EMBL" id="JBBPFD010000018">
    <property type="protein sequence ID" value="KAK7888684.1"/>
    <property type="molecule type" value="Genomic_DNA"/>
</dbReference>
<dbReference type="Proteomes" id="UP001460270">
    <property type="component" value="Unassembled WGS sequence"/>
</dbReference>